<protein>
    <recommendedName>
        <fullName evidence="2">HipA-like C-terminal domain-containing protein</fullName>
    </recommendedName>
</protein>
<gene>
    <name evidence="1" type="ORF">LCGC14_0528050</name>
</gene>
<dbReference type="AlphaFoldDB" id="A0A0F9V4N9"/>
<dbReference type="EMBL" id="LAZR01000681">
    <property type="protein sequence ID" value="KKN60818.1"/>
    <property type="molecule type" value="Genomic_DNA"/>
</dbReference>
<reference evidence="1" key="1">
    <citation type="journal article" date="2015" name="Nature">
        <title>Complex archaea that bridge the gap between prokaryotes and eukaryotes.</title>
        <authorList>
            <person name="Spang A."/>
            <person name="Saw J.H."/>
            <person name="Jorgensen S.L."/>
            <person name="Zaremba-Niedzwiedzka K."/>
            <person name="Martijn J."/>
            <person name="Lind A.E."/>
            <person name="van Eijk R."/>
            <person name="Schleper C."/>
            <person name="Guy L."/>
            <person name="Ettema T.J."/>
        </authorList>
    </citation>
    <scope>NUCLEOTIDE SEQUENCE</scope>
</reference>
<sequence length="269" mass="30174">MAILSYLLIGDETDLAQRSTTQARRGQLQVAVKRDGDENPTQVYSELVANRLAQFLGLPVAMGVAAQNISDTTVSRFASLWVADQNTRIFDFTEATPDHEAPAAPIGAYNETGLYWQFKRLCERYPLEAAQLAVFDLWIGNEDRDLNIKGQLEENKEIEPNVLFALDQGNSLFSCGINPKESISKLMSNTFPSFHPMAGMLGAFECGEMVERINAIPDWAMLSAIVFGVQIGSVIPDRQYELYDVLDERRKLLRELVQRVLLTPPRCEK</sequence>
<accession>A0A0F9V4N9</accession>
<name>A0A0F9V4N9_9ZZZZ</name>
<organism evidence="1">
    <name type="scientific">marine sediment metagenome</name>
    <dbReference type="NCBI Taxonomy" id="412755"/>
    <lineage>
        <taxon>unclassified sequences</taxon>
        <taxon>metagenomes</taxon>
        <taxon>ecological metagenomes</taxon>
    </lineage>
</organism>
<evidence type="ECO:0000313" key="1">
    <source>
        <dbReference type="EMBL" id="KKN60818.1"/>
    </source>
</evidence>
<evidence type="ECO:0008006" key="2">
    <source>
        <dbReference type="Google" id="ProtNLM"/>
    </source>
</evidence>
<proteinExistence type="predicted"/>
<comment type="caution">
    <text evidence="1">The sequence shown here is derived from an EMBL/GenBank/DDBJ whole genome shotgun (WGS) entry which is preliminary data.</text>
</comment>